<evidence type="ECO:0000259" key="8">
    <source>
        <dbReference type="PROSITE" id="PS50110"/>
    </source>
</evidence>
<dbReference type="Gene3D" id="6.10.250.690">
    <property type="match status" value="1"/>
</dbReference>
<comment type="caution">
    <text evidence="10">The sequence shown here is derived from an EMBL/GenBank/DDBJ whole genome shotgun (WGS) entry which is preliminary data.</text>
</comment>
<dbReference type="CDD" id="cd17574">
    <property type="entry name" value="REC_OmpR"/>
    <property type="match status" value="1"/>
</dbReference>
<dbReference type="SUPFAM" id="SSF46894">
    <property type="entry name" value="C-terminal effector domain of the bipartite response regulators"/>
    <property type="match status" value="1"/>
</dbReference>
<evidence type="ECO:0000256" key="5">
    <source>
        <dbReference type="ARBA" id="ARBA00023163"/>
    </source>
</evidence>
<dbReference type="SUPFAM" id="SSF52172">
    <property type="entry name" value="CheY-like"/>
    <property type="match status" value="1"/>
</dbReference>
<dbReference type="InterPro" id="IPR001789">
    <property type="entry name" value="Sig_transdc_resp-reg_receiver"/>
</dbReference>
<name>A0A839T0J2_9PROT</name>
<accession>A0A839T0J2</accession>
<dbReference type="InterPro" id="IPR001867">
    <property type="entry name" value="OmpR/PhoB-type_DNA-bd"/>
</dbReference>
<dbReference type="PROSITE" id="PS51755">
    <property type="entry name" value="OMPR_PHOB"/>
    <property type="match status" value="1"/>
</dbReference>
<evidence type="ECO:0000256" key="4">
    <source>
        <dbReference type="ARBA" id="ARBA00023125"/>
    </source>
</evidence>
<dbReference type="GO" id="GO:0006355">
    <property type="term" value="P:regulation of DNA-templated transcription"/>
    <property type="evidence" value="ECO:0007669"/>
    <property type="project" value="InterPro"/>
</dbReference>
<keyword evidence="11" id="KW-1185">Reference proteome</keyword>
<keyword evidence="3" id="KW-0805">Transcription regulation</keyword>
<feature type="DNA-binding region" description="OmpR/PhoB-type" evidence="7">
    <location>
        <begin position="140"/>
        <end position="236"/>
    </location>
</feature>
<gene>
    <name evidence="10" type="ORF">FHR98_003176</name>
</gene>
<organism evidence="10 11">
    <name type="scientific">Limibacillus halophilus</name>
    <dbReference type="NCBI Taxonomy" id="1579333"/>
    <lineage>
        <taxon>Bacteria</taxon>
        <taxon>Pseudomonadati</taxon>
        <taxon>Pseudomonadota</taxon>
        <taxon>Alphaproteobacteria</taxon>
        <taxon>Rhodospirillales</taxon>
        <taxon>Rhodovibrionaceae</taxon>
        <taxon>Limibacillus</taxon>
    </lineage>
</organism>
<dbReference type="Pfam" id="PF00486">
    <property type="entry name" value="Trans_reg_C"/>
    <property type="match status" value="1"/>
</dbReference>
<dbReference type="Gene3D" id="3.40.50.2300">
    <property type="match status" value="1"/>
</dbReference>
<dbReference type="EMBL" id="JACHXA010000011">
    <property type="protein sequence ID" value="MBB3066865.1"/>
    <property type="molecule type" value="Genomic_DNA"/>
</dbReference>
<dbReference type="AlphaFoldDB" id="A0A839T0J2"/>
<keyword evidence="1 6" id="KW-0597">Phosphoprotein</keyword>
<evidence type="ECO:0000256" key="7">
    <source>
        <dbReference type="PROSITE-ProRule" id="PRU01091"/>
    </source>
</evidence>
<keyword evidence="2" id="KW-0902">Two-component regulatory system</keyword>
<dbReference type="PANTHER" id="PTHR48111">
    <property type="entry name" value="REGULATOR OF RPOS"/>
    <property type="match status" value="1"/>
</dbReference>
<dbReference type="Pfam" id="PF00072">
    <property type="entry name" value="Response_reg"/>
    <property type="match status" value="1"/>
</dbReference>
<dbReference type="Gene3D" id="1.10.10.10">
    <property type="entry name" value="Winged helix-like DNA-binding domain superfamily/Winged helix DNA-binding domain"/>
    <property type="match status" value="1"/>
</dbReference>
<dbReference type="Proteomes" id="UP000581135">
    <property type="component" value="Unassembled WGS sequence"/>
</dbReference>
<evidence type="ECO:0000256" key="1">
    <source>
        <dbReference type="ARBA" id="ARBA00022553"/>
    </source>
</evidence>
<evidence type="ECO:0000256" key="2">
    <source>
        <dbReference type="ARBA" id="ARBA00023012"/>
    </source>
</evidence>
<dbReference type="InterPro" id="IPR016032">
    <property type="entry name" value="Sig_transdc_resp-reg_C-effctor"/>
</dbReference>
<dbReference type="PANTHER" id="PTHR48111:SF4">
    <property type="entry name" value="DNA-BINDING DUAL TRANSCRIPTIONAL REGULATOR OMPR"/>
    <property type="match status" value="1"/>
</dbReference>
<reference evidence="10 11" key="1">
    <citation type="submission" date="2020-08" db="EMBL/GenBank/DDBJ databases">
        <title>Genomic Encyclopedia of Type Strains, Phase III (KMG-III): the genomes of soil and plant-associated and newly described type strains.</title>
        <authorList>
            <person name="Whitman W."/>
        </authorList>
    </citation>
    <scope>NUCLEOTIDE SEQUENCE [LARGE SCALE GENOMIC DNA]</scope>
    <source>
        <strain evidence="10 11">CECT 8803</strain>
    </source>
</reference>
<keyword evidence="4 7" id="KW-0238">DNA-binding</keyword>
<dbReference type="InterPro" id="IPR039420">
    <property type="entry name" value="WalR-like"/>
</dbReference>
<evidence type="ECO:0000313" key="10">
    <source>
        <dbReference type="EMBL" id="MBB3066865.1"/>
    </source>
</evidence>
<dbReference type="GO" id="GO:0005829">
    <property type="term" value="C:cytosol"/>
    <property type="evidence" value="ECO:0007669"/>
    <property type="project" value="TreeGrafter"/>
</dbReference>
<evidence type="ECO:0000259" key="9">
    <source>
        <dbReference type="PROSITE" id="PS51755"/>
    </source>
</evidence>
<dbReference type="PROSITE" id="PS50110">
    <property type="entry name" value="RESPONSE_REGULATORY"/>
    <property type="match status" value="1"/>
</dbReference>
<dbReference type="CDD" id="cd00383">
    <property type="entry name" value="trans_reg_C"/>
    <property type="match status" value="1"/>
</dbReference>
<proteinExistence type="predicted"/>
<dbReference type="SMART" id="SM00862">
    <property type="entry name" value="Trans_reg_C"/>
    <property type="match status" value="1"/>
</dbReference>
<evidence type="ECO:0000256" key="6">
    <source>
        <dbReference type="PROSITE-ProRule" id="PRU00169"/>
    </source>
</evidence>
<sequence length="239" mass="27152">MSFRMRYDAAMMDDTPHILIVDDDTRLRSLLRKFLSEQGFRVTTAADGAEARERLRGLSFDILILDIMMPGESGLDLASDLRRQNDVPILLLTARDDVADRIEGLEAGADDYLSKPFEPRELVLRLKAILRRRPQEIEVEDEVCFGEFTFDLNRGELRRGDAFVHLTSSEAQLLRALARRPGQVVSREVLGEDTAAGSGARTVDVQITRLRRKIEDDPRFPRHLQTSRGIGYVLMVDRV</sequence>
<dbReference type="InterPro" id="IPR036388">
    <property type="entry name" value="WH-like_DNA-bd_sf"/>
</dbReference>
<dbReference type="FunFam" id="3.40.50.2300:FF:000001">
    <property type="entry name" value="DNA-binding response regulator PhoB"/>
    <property type="match status" value="1"/>
</dbReference>
<dbReference type="GO" id="GO:0032993">
    <property type="term" value="C:protein-DNA complex"/>
    <property type="evidence" value="ECO:0007669"/>
    <property type="project" value="TreeGrafter"/>
</dbReference>
<evidence type="ECO:0000313" key="11">
    <source>
        <dbReference type="Proteomes" id="UP000581135"/>
    </source>
</evidence>
<dbReference type="SMART" id="SM00448">
    <property type="entry name" value="REC"/>
    <property type="match status" value="1"/>
</dbReference>
<protein>
    <submittedName>
        <fullName evidence="10">Two-component system phosphate regulon response regulator OmpR</fullName>
    </submittedName>
</protein>
<dbReference type="GO" id="GO:0000976">
    <property type="term" value="F:transcription cis-regulatory region binding"/>
    <property type="evidence" value="ECO:0007669"/>
    <property type="project" value="TreeGrafter"/>
</dbReference>
<evidence type="ECO:0000256" key="3">
    <source>
        <dbReference type="ARBA" id="ARBA00023015"/>
    </source>
</evidence>
<feature type="domain" description="Response regulatory" evidence="8">
    <location>
        <begin position="17"/>
        <end position="130"/>
    </location>
</feature>
<dbReference type="InterPro" id="IPR011006">
    <property type="entry name" value="CheY-like_superfamily"/>
</dbReference>
<feature type="domain" description="OmpR/PhoB-type" evidence="9">
    <location>
        <begin position="140"/>
        <end position="236"/>
    </location>
</feature>
<feature type="modified residue" description="4-aspartylphosphate" evidence="6">
    <location>
        <position position="66"/>
    </location>
</feature>
<keyword evidence="5" id="KW-0804">Transcription</keyword>
<dbReference type="GO" id="GO:0000156">
    <property type="term" value="F:phosphorelay response regulator activity"/>
    <property type="evidence" value="ECO:0007669"/>
    <property type="project" value="TreeGrafter"/>
</dbReference>